<evidence type="ECO:0000256" key="1">
    <source>
        <dbReference type="SAM" id="MobiDB-lite"/>
    </source>
</evidence>
<evidence type="ECO:0000313" key="3">
    <source>
        <dbReference type="Proteomes" id="UP001597405"/>
    </source>
</evidence>
<feature type="region of interest" description="Disordered" evidence="1">
    <location>
        <begin position="17"/>
        <end position="44"/>
    </location>
</feature>
<protein>
    <submittedName>
        <fullName evidence="2">Uncharacterized protein</fullName>
    </submittedName>
</protein>
<accession>A0ABW4UIQ7</accession>
<proteinExistence type="predicted"/>
<evidence type="ECO:0000313" key="2">
    <source>
        <dbReference type="EMBL" id="MFD1985529.1"/>
    </source>
</evidence>
<gene>
    <name evidence="2" type="ORF">ACFSOZ_23900</name>
</gene>
<reference evidence="3" key="1">
    <citation type="journal article" date="2019" name="Int. J. Syst. Evol. Microbiol.">
        <title>The Global Catalogue of Microorganisms (GCM) 10K type strain sequencing project: providing services to taxonomists for standard genome sequencing and annotation.</title>
        <authorList>
            <consortium name="The Broad Institute Genomics Platform"/>
            <consortium name="The Broad Institute Genome Sequencing Center for Infectious Disease"/>
            <person name="Wu L."/>
            <person name="Ma J."/>
        </authorList>
    </citation>
    <scope>NUCLEOTIDE SEQUENCE [LARGE SCALE GENOMIC DNA]</scope>
    <source>
        <strain evidence="3">CGMCC 1.16225</strain>
    </source>
</reference>
<dbReference type="RefSeq" id="WP_379101916.1">
    <property type="nucleotide sequence ID" value="NZ_JBHUGZ010000016.1"/>
</dbReference>
<organism evidence="2 3">
    <name type="scientific">Mesorhizobium newzealandense</name>
    <dbReference type="NCBI Taxonomy" id="1300302"/>
    <lineage>
        <taxon>Bacteria</taxon>
        <taxon>Pseudomonadati</taxon>
        <taxon>Pseudomonadota</taxon>
        <taxon>Alphaproteobacteria</taxon>
        <taxon>Hyphomicrobiales</taxon>
        <taxon>Phyllobacteriaceae</taxon>
        <taxon>Mesorhizobium</taxon>
    </lineage>
</organism>
<sequence length="82" mass="8700">MKEALSFRRHRIARAVRPQNRAGPAKVRAITPGQPLPAGRGAGPHLAATDIGAAFGAGDPCNRRVQDRIRAHAMPVHGHGLN</sequence>
<dbReference type="Proteomes" id="UP001597405">
    <property type="component" value="Unassembled WGS sequence"/>
</dbReference>
<comment type="caution">
    <text evidence="2">The sequence shown here is derived from an EMBL/GenBank/DDBJ whole genome shotgun (WGS) entry which is preliminary data.</text>
</comment>
<dbReference type="EMBL" id="JBHUGZ010000016">
    <property type="protein sequence ID" value="MFD1985529.1"/>
    <property type="molecule type" value="Genomic_DNA"/>
</dbReference>
<name>A0ABW4UIQ7_9HYPH</name>
<keyword evidence="3" id="KW-1185">Reference proteome</keyword>